<reference evidence="2 3" key="1">
    <citation type="journal article" date="2019" name="mSystems">
        <title>Life at home and on the roam: Genomic adaptions reflect the dual lifestyle of an intracellular, facultative symbiont.</title>
        <authorList>
            <person name="Burgsdorf I."/>
        </authorList>
    </citation>
    <scope>NUCLEOTIDE SEQUENCE [LARGE SCALE GENOMIC DNA]</scope>
    <source>
        <strain evidence="2">277cV</strain>
    </source>
</reference>
<feature type="domain" description="Cadherin-like beta-sandwich-like" evidence="1">
    <location>
        <begin position="5"/>
        <end position="41"/>
    </location>
</feature>
<comment type="caution">
    <text evidence="2">The sequence shown here is derived from an EMBL/GenBank/DDBJ whole genome shotgun (WGS) entry which is preliminary data.</text>
</comment>
<proteinExistence type="predicted"/>
<name>A0A524RMF2_9CHRO</name>
<evidence type="ECO:0000313" key="2">
    <source>
        <dbReference type="EMBL" id="TGG91597.1"/>
    </source>
</evidence>
<organism evidence="2 3">
    <name type="scientific">Aphanocapsa feldmannii 277cV</name>
    <dbReference type="NCBI Taxonomy" id="2507553"/>
    <lineage>
        <taxon>Bacteria</taxon>
        <taxon>Bacillati</taxon>
        <taxon>Cyanobacteriota</taxon>
        <taxon>Cyanophyceae</taxon>
        <taxon>Oscillatoriophycideae</taxon>
        <taxon>Chroococcales</taxon>
        <taxon>Microcystaceae</taxon>
        <taxon>Aphanocapsa</taxon>
    </lineage>
</organism>
<sequence>MTSGKASNAISLTVAETTSIDVDVTAQDGTTTQSYNIAVSRAAATASKDATLSALSLSGLDDFGFDPAIIAYEINVANSIASISVNATPYDPNATLSVNDKAVENSSDSTPIDLIEDDETSIRVVV</sequence>
<dbReference type="Pfam" id="PF12733">
    <property type="entry name" value="Cadherin-like"/>
    <property type="match status" value="2"/>
</dbReference>
<dbReference type="AlphaFoldDB" id="A0A524RMF2"/>
<protein>
    <submittedName>
        <fullName evidence="2">Cadherin-like beta sandwich domain-containing protein</fullName>
    </submittedName>
</protein>
<dbReference type="Proteomes" id="UP000317990">
    <property type="component" value="Unassembled WGS sequence"/>
</dbReference>
<dbReference type="EMBL" id="SRMO01000076">
    <property type="protein sequence ID" value="TGG91597.1"/>
    <property type="molecule type" value="Genomic_DNA"/>
</dbReference>
<evidence type="ECO:0000259" key="1">
    <source>
        <dbReference type="Pfam" id="PF12733"/>
    </source>
</evidence>
<dbReference type="InterPro" id="IPR025883">
    <property type="entry name" value="Cadherin-like_domain"/>
</dbReference>
<feature type="domain" description="Cadherin-like beta-sandwich-like" evidence="1">
    <location>
        <begin position="52"/>
        <end position="126"/>
    </location>
</feature>
<gene>
    <name evidence="2" type="ORF">ERJ67_07820</name>
</gene>
<feature type="non-terminal residue" evidence="2">
    <location>
        <position position="126"/>
    </location>
</feature>
<evidence type="ECO:0000313" key="3">
    <source>
        <dbReference type="Proteomes" id="UP000317990"/>
    </source>
</evidence>
<accession>A0A524RMF2</accession>